<dbReference type="InterPro" id="IPR045247">
    <property type="entry name" value="Oye-like"/>
</dbReference>
<dbReference type="PANTHER" id="PTHR22893">
    <property type="entry name" value="NADH OXIDOREDUCTASE-RELATED"/>
    <property type="match status" value="1"/>
</dbReference>
<sequence>MSSNTPALFQPVKIGALTLQHRIVHAPLTRFRNTKDNVPQTVMTEYYSQRAGIPGTLIIAESTFIAQKAGLYYNAPGIWNDAQIAGWKEITDAIHSKGSVVYLQLWALGRSADVEALHAADPKYPFVSASDLPLSPDAEIKPRPLSKDEIQEYVSLYSTAASNAVNKAGFDGVEILCSSGYLLDQFLQDMSNNRTDEYGGSVENRCRFPLEVTQGIVKAIGEERTGVRIQSRPFPTLSRELKALYPKLAFLHAVEPGASGGDYADVTPSMSNEFIRDIWLPRLLITTGRYQRDTALKAAEKALSRVKDAGQAADVVGELIGFGRNFLANPDLPARYKLDLPLNKYDRSSFYLHGDTTGKGFTDYPSYSDKLDV</sequence>
<proteinExistence type="predicted"/>
<reference evidence="2" key="1">
    <citation type="journal article" date="2019" name="Environ. Microbiol.">
        <title>Fungal ecological strategies reflected in gene transcription - a case study of two litter decomposers.</title>
        <authorList>
            <person name="Barbi F."/>
            <person name="Kohler A."/>
            <person name="Barry K."/>
            <person name="Baskaran P."/>
            <person name="Daum C."/>
            <person name="Fauchery L."/>
            <person name="Ihrmark K."/>
            <person name="Kuo A."/>
            <person name="LaButti K."/>
            <person name="Lipzen A."/>
            <person name="Morin E."/>
            <person name="Grigoriev I.V."/>
            <person name="Henrissat B."/>
            <person name="Lindahl B."/>
            <person name="Martin F."/>
        </authorList>
    </citation>
    <scope>NUCLEOTIDE SEQUENCE</scope>
    <source>
        <strain evidence="2">JB14</strain>
    </source>
</reference>
<dbReference type="GO" id="GO:0016491">
    <property type="term" value="F:oxidoreductase activity"/>
    <property type="evidence" value="ECO:0007669"/>
    <property type="project" value="InterPro"/>
</dbReference>
<dbReference type="Proteomes" id="UP000799118">
    <property type="component" value="Unassembled WGS sequence"/>
</dbReference>
<evidence type="ECO:0000259" key="1">
    <source>
        <dbReference type="Pfam" id="PF00724"/>
    </source>
</evidence>
<evidence type="ECO:0000313" key="2">
    <source>
        <dbReference type="EMBL" id="KAE9395142.1"/>
    </source>
</evidence>
<dbReference type="InterPro" id="IPR001155">
    <property type="entry name" value="OxRdtase_FMN_N"/>
</dbReference>
<protein>
    <submittedName>
        <fullName evidence="2">NADH:flavin oxidoreductase/NADH oxidase</fullName>
    </submittedName>
</protein>
<dbReference type="Pfam" id="PF00724">
    <property type="entry name" value="Oxidored_FMN"/>
    <property type="match status" value="1"/>
</dbReference>
<dbReference type="CDD" id="cd02933">
    <property type="entry name" value="OYE_like_FMN"/>
    <property type="match status" value="1"/>
</dbReference>
<accession>A0A6A4HA75</accession>
<gene>
    <name evidence="2" type="ORF">BT96DRAFT_923060</name>
</gene>
<dbReference type="InterPro" id="IPR013785">
    <property type="entry name" value="Aldolase_TIM"/>
</dbReference>
<dbReference type="GO" id="GO:0010181">
    <property type="term" value="F:FMN binding"/>
    <property type="evidence" value="ECO:0007669"/>
    <property type="project" value="InterPro"/>
</dbReference>
<dbReference type="SUPFAM" id="SSF51395">
    <property type="entry name" value="FMN-linked oxidoreductases"/>
    <property type="match status" value="1"/>
</dbReference>
<name>A0A6A4HA75_9AGAR</name>
<dbReference type="PANTHER" id="PTHR22893:SF91">
    <property type="entry name" value="NADPH DEHYDROGENASE 2-RELATED"/>
    <property type="match status" value="1"/>
</dbReference>
<dbReference type="EMBL" id="ML769537">
    <property type="protein sequence ID" value="KAE9395142.1"/>
    <property type="molecule type" value="Genomic_DNA"/>
</dbReference>
<dbReference type="Gene3D" id="3.20.20.70">
    <property type="entry name" value="Aldolase class I"/>
    <property type="match status" value="1"/>
</dbReference>
<keyword evidence="3" id="KW-1185">Reference proteome</keyword>
<evidence type="ECO:0000313" key="3">
    <source>
        <dbReference type="Proteomes" id="UP000799118"/>
    </source>
</evidence>
<dbReference type="OrthoDB" id="276546at2759"/>
<feature type="domain" description="NADH:flavin oxidoreductase/NADH oxidase N-terminal" evidence="1">
    <location>
        <begin position="8"/>
        <end position="343"/>
    </location>
</feature>
<dbReference type="AlphaFoldDB" id="A0A6A4HA75"/>
<organism evidence="2 3">
    <name type="scientific">Gymnopus androsaceus JB14</name>
    <dbReference type="NCBI Taxonomy" id="1447944"/>
    <lineage>
        <taxon>Eukaryota</taxon>
        <taxon>Fungi</taxon>
        <taxon>Dikarya</taxon>
        <taxon>Basidiomycota</taxon>
        <taxon>Agaricomycotina</taxon>
        <taxon>Agaricomycetes</taxon>
        <taxon>Agaricomycetidae</taxon>
        <taxon>Agaricales</taxon>
        <taxon>Marasmiineae</taxon>
        <taxon>Omphalotaceae</taxon>
        <taxon>Gymnopus</taxon>
    </lineage>
</organism>